<evidence type="ECO:0000256" key="2">
    <source>
        <dbReference type="ARBA" id="ARBA00022603"/>
    </source>
</evidence>
<dbReference type="GO" id="GO:0004851">
    <property type="term" value="F:uroporphyrin-III C-methyltransferase activity"/>
    <property type="evidence" value="ECO:0007669"/>
    <property type="project" value="UniProtKB-EC"/>
</dbReference>
<name>A0A1B2J7X1_PICPA</name>
<dbReference type="CDD" id="cd11642">
    <property type="entry name" value="SUMT"/>
    <property type="match status" value="1"/>
</dbReference>
<dbReference type="EMBL" id="CP014584">
    <property type="protein sequence ID" value="ANZ74109.1"/>
    <property type="molecule type" value="Genomic_DNA"/>
</dbReference>
<keyword evidence="7" id="KW-0520">NAD</keyword>
<dbReference type="FunFam" id="3.30.950.10:FF:000005">
    <property type="entry name" value="Uroporphyrin-III c-methyltransferase, putative"/>
    <property type="match status" value="1"/>
</dbReference>
<dbReference type="SUPFAM" id="SSF53790">
    <property type="entry name" value="Tetrapyrrole methylase"/>
    <property type="match status" value="1"/>
</dbReference>
<keyword evidence="2 12" id="KW-0489">Methyltransferase</keyword>
<keyword evidence="3" id="KW-0028">Amino-acid biosynthesis</keyword>
<evidence type="ECO:0000259" key="14">
    <source>
        <dbReference type="Pfam" id="PF14824"/>
    </source>
</evidence>
<evidence type="ECO:0000256" key="1">
    <source>
        <dbReference type="ARBA" id="ARBA00005879"/>
    </source>
</evidence>
<evidence type="ECO:0000256" key="10">
    <source>
        <dbReference type="ARBA" id="ARBA00052360"/>
    </source>
</evidence>
<dbReference type="PROSITE" id="PS00840">
    <property type="entry name" value="SUMT_2"/>
    <property type="match status" value="1"/>
</dbReference>
<evidence type="ECO:0000256" key="11">
    <source>
        <dbReference type="ARBA" id="ARBA00055636"/>
    </source>
</evidence>
<dbReference type="GO" id="GO:0000103">
    <property type="term" value="P:sulfate assimilation"/>
    <property type="evidence" value="ECO:0007669"/>
    <property type="project" value="InterPro"/>
</dbReference>
<sequence length="570" mass="62662">MRRPLKKKTVNCSKRLGLSYPLSILPPKMAKLLLADNCQGQIHLVVGLEHLSLCFARIKSILEVGATPVLVSPQKTTLLNSLQDLRTQGTLEVVDQTFNISHLTQLGRDEVDNVVDKVFVVLDSQYGQLKKDISDQCKKLRIPVSVVDSPELCSFTLLSTYANADFQLGVTTNGKGCKLASRIKRELVSTLPSNIDKVCENIGNLRHRIQQEDKDQLQEIYNRLQLLGEDEDDAVQTFRLNQLVEEFNMTKEQKKLQRTRWLSQLVEYYPLGKLAEVSVDDLSAAYRESSSKAENAQNGILNPAKKGSISLVGAGPGAVSLLTLGALSEIYSADLILADKLVPTQVLDLIPRGTEVFIARKFPGNAEAAQQELLSKGLAALDAGKKVIRLKQGDPYIFGRGGEEYLFFKSHGYKPLVLPGITSALAAPVLSQIPATHRDVADQVLICTGTGRRGALPNIPEFVKSRTSVFLMALHRIVELLPVLFEKGWDPKVPAAIVERASCPDQRVIRTTLENVGLAVQEFGSRPPGLLVVGYSCGIIEKLEKKWEVVEGWDDIGGSTILDTVSHLSK</sequence>
<dbReference type="FunFam" id="3.40.1010.10:FF:000006">
    <property type="entry name" value="Siroheme synthase, putative"/>
    <property type="match status" value="1"/>
</dbReference>
<protein>
    <submittedName>
        <fullName evidence="15">BA75_01788T0</fullName>
    </submittedName>
</protein>
<evidence type="ECO:0000256" key="5">
    <source>
        <dbReference type="ARBA" id="ARBA00022691"/>
    </source>
</evidence>
<dbReference type="AlphaFoldDB" id="A0A1B2J7X1"/>
<dbReference type="SUPFAM" id="SSF75615">
    <property type="entry name" value="Siroheme synthase middle domains-like"/>
    <property type="match status" value="1"/>
</dbReference>
<organism evidence="15 16">
    <name type="scientific">Komagataella pastoris</name>
    <name type="common">Yeast</name>
    <name type="synonym">Pichia pastoris</name>
    <dbReference type="NCBI Taxonomy" id="4922"/>
    <lineage>
        <taxon>Eukaryota</taxon>
        <taxon>Fungi</taxon>
        <taxon>Dikarya</taxon>
        <taxon>Ascomycota</taxon>
        <taxon>Saccharomycotina</taxon>
        <taxon>Pichiomycetes</taxon>
        <taxon>Pichiales</taxon>
        <taxon>Pichiaceae</taxon>
        <taxon>Komagataella</taxon>
    </lineage>
</organism>
<evidence type="ECO:0000256" key="7">
    <source>
        <dbReference type="ARBA" id="ARBA00023027"/>
    </source>
</evidence>
<dbReference type="InterPro" id="IPR035996">
    <property type="entry name" value="4pyrrol_Methylase_sf"/>
</dbReference>
<dbReference type="GO" id="GO:0016491">
    <property type="term" value="F:oxidoreductase activity"/>
    <property type="evidence" value="ECO:0007669"/>
    <property type="project" value="UniProtKB-KW"/>
</dbReference>
<dbReference type="PROSITE" id="PS00839">
    <property type="entry name" value="SUMT_1"/>
    <property type="match status" value="1"/>
</dbReference>
<dbReference type="InterPro" id="IPR028281">
    <property type="entry name" value="Sirohaem_synthase_central"/>
</dbReference>
<keyword evidence="16" id="KW-1185">Reference proteome</keyword>
<dbReference type="InterPro" id="IPR012066">
    <property type="entry name" value="Met1_fungi"/>
</dbReference>
<dbReference type="Pfam" id="PF00590">
    <property type="entry name" value="TP_methylase"/>
    <property type="match status" value="1"/>
</dbReference>
<dbReference type="GO" id="GO:0019354">
    <property type="term" value="P:siroheme biosynthetic process"/>
    <property type="evidence" value="ECO:0007669"/>
    <property type="project" value="InterPro"/>
</dbReference>
<evidence type="ECO:0000256" key="6">
    <source>
        <dbReference type="ARBA" id="ARBA00023002"/>
    </source>
</evidence>
<evidence type="ECO:0000256" key="9">
    <source>
        <dbReference type="ARBA" id="ARBA00023244"/>
    </source>
</evidence>
<keyword evidence="6" id="KW-0560">Oxidoreductase</keyword>
<feature type="domain" description="Siroheme synthase central" evidence="14">
    <location>
        <begin position="167"/>
        <end position="189"/>
    </location>
</feature>
<dbReference type="PANTHER" id="PTHR45790:SF6">
    <property type="entry name" value="UROPORPHYRINOGEN-III C-METHYLTRANSFERASE"/>
    <property type="match status" value="1"/>
</dbReference>
<dbReference type="PIRSF" id="PIRSF036555">
    <property type="entry name" value="SUMT_yeast"/>
    <property type="match status" value="1"/>
</dbReference>
<dbReference type="Gene3D" id="3.40.1010.10">
    <property type="entry name" value="Cobalt-precorrin-4 Transmethylase, Domain 1"/>
    <property type="match status" value="1"/>
</dbReference>
<comment type="catalytic activity">
    <reaction evidence="10">
        <text>uroporphyrinogen III + 2 S-adenosyl-L-methionine = precorrin-2 + 2 S-adenosyl-L-homocysteine + H(+)</text>
        <dbReference type="Rhea" id="RHEA:32459"/>
        <dbReference type="ChEBI" id="CHEBI:15378"/>
        <dbReference type="ChEBI" id="CHEBI:57308"/>
        <dbReference type="ChEBI" id="CHEBI:57856"/>
        <dbReference type="ChEBI" id="CHEBI:58827"/>
        <dbReference type="ChEBI" id="CHEBI:59789"/>
        <dbReference type="EC" id="2.1.1.107"/>
    </reaction>
</comment>
<dbReference type="Gene3D" id="3.40.50.720">
    <property type="entry name" value="NAD(P)-binding Rossmann-like Domain"/>
    <property type="match status" value="1"/>
</dbReference>
<evidence type="ECO:0000256" key="8">
    <source>
        <dbReference type="ARBA" id="ARBA00023167"/>
    </source>
</evidence>
<keyword evidence="8" id="KW-0486">Methionine biosynthesis</keyword>
<proteinExistence type="inferred from homology"/>
<evidence type="ECO:0000313" key="15">
    <source>
        <dbReference type="EMBL" id="ANZ74109.1"/>
    </source>
</evidence>
<keyword evidence="5" id="KW-0949">S-adenosyl-L-methionine</keyword>
<dbReference type="PANTHER" id="PTHR45790">
    <property type="entry name" value="SIROHEME SYNTHASE-RELATED"/>
    <property type="match status" value="1"/>
</dbReference>
<dbReference type="InterPro" id="IPR014777">
    <property type="entry name" value="4pyrrole_Mease_sub1"/>
</dbReference>
<dbReference type="OrthoDB" id="508204at2759"/>
<gene>
    <name evidence="15" type="primary">MET1</name>
    <name evidence="15" type="ORF">ATY40_BA7501788</name>
</gene>
<evidence type="ECO:0000313" key="16">
    <source>
        <dbReference type="Proteomes" id="UP000094565"/>
    </source>
</evidence>
<dbReference type="InterPro" id="IPR003043">
    <property type="entry name" value="Uropor_MeTrfase_CS"/>
</dbReference>
<dbReference type="Proteomes" id="UP000094565">
    <property type="component" value="Chromosome 1"/>
</dbReference>
<dbReference type="GO" id="GO:0032259">
    <property type="term" value="P:methylation"/>
    <property type="evidence" value="ECO:0007669"/>
    <property type="project" value="UniProtKB-KW"/>
</dbReference>
<dbReference type="InterPro" id="IPR006366">
    <property type="entry name" value="CobA/CysG_C"/>
</dbReference>
<feature type="domain" description="Tetrapyrrole methylase" evidence="13">
    <location>
        <begin position="309"/>
        <end position="516"/>
    </location>
</feature>
<dbReference type="InterPro" id="IPR000878">
    <property type="entry name" value="4pyrrol_Mease"/>
</dbReference>
<evidence type="ECO:0000256" key="4">
    <source>
        <dbReference type="ARBA" id="ARBA00022679"/>
    </source>
</evidence>
<dbReference type="InterPro" id="IPR014776">
    <property type="entry name" value="4pyrrole_Mease_sub2"/>
</dbReference>
<evidence type="ECO:0000256" key="3">
    <source>
        <dbReference type="ARBA" id="ARBA00022605"/>
    </source>
</evidence>
<dbReference type="Gene3D" id="3.30.950.10">
    <property type="entry name" value="Methyltransferase, Cobalt-precorrin-4 Transmethylase, Domain 2"/>
    <property type="match status" value="1"/>
</dbReference>
<comment type="similarity">
    <text evidence="1 12">Belongs to the precorrin methyltransferase family.</text>
</comment>
<evidence type="ECO:0000256" key="12">
    <source>
        <dbReference type="RuleBase" id="RU003960"/>
    </source>
</evidence>
<keyword evidence="9" id="KW-0627">Porphyrin biosynthesis</keyword>
<dbReference type="InterPro" id="IPR050161">
    <property type="entry name" value="Siro_Cobalamin_biosynth"/>
</dbReference>
<keyword evidence="4 12" id="KW-0808">Transferase</keyword>
<dbReference type="Pfam" id="PF14824">
    <property type="entry name" value="Sirohm_synth_M"/>
    <property type="match status" value="1"/>
</dbReference>
<accession>A0A1B2J7X1</accession>
<reference evidence="15 16" key="1">
    <citation type="submission" date="2016-02" db="EMBL/GenBank/DDBJ databases">
        <title>Comparative genomic and transcriptomic foundation for Pichia pastoris.</title>
        <authorList>
            <person name="Love K.R."/>
            <person name="Shah K.A."/>
            <person name="Whittaker C.A."/>
            <person name="Wu J."/>
            <person name="Bartlett M.C."/>
            <person name="Ma D."/>
            <person name="Leeson R.L."/>
            <person name="Priest M."/>
            <person name="Young S.K."/>
            <person name="Love J.C."/>
        </authorList>
    </citation>
    <scope>NUCLEOTIDE SEQUENCE [LARGE SCALE GENOMIC DNA]</scope>
    <source>
        <strain evidence="15 16">ATCC 28485</strain>
    </source>
</reference>
<dbReference type="GO" id="GO:0009086">
    <property type="term" value="P:methionine biosynthetic process"/>
    <property type="evidence" value="ECO:0007669"/>
    <property type="project" value="UniProtKB-KW"/>
</dbReference>
<comment type="function">
    <text evidence="11">Siroheme synthase involved in methionine biosynthesis.</text>
</comment>
<evidence type="ECO:0000259" key="13">
    <source>
        <dbReference type="Pfam" id="PF00590"/>
    </source>
</evidence>
<dbReference type="Pfam" id="PF13241">
    <property type="entry name" value="NAD_binding_7"/>
    <property type="match status" value="1"/>
</dbReference>